<sequence>MPHQKLTEPCAINNCTSSAKSFRNVTQDFKNKINKYFDLEYNYLKVNEDQICFEHYMTIVNFVASKISENLKSKFFIDLGDIIKTSNIFSNYSNISNDYLKFYEEN</sequence>
<protein>
    <submittedName>
        <fullName evidence="1">1563_t:CDS:1</fullName>
    </submittedName>
</protein>
<name>A0A9N9DEI4_9GLOM</name>
<evidence type="ECO:0000313" key="2">
    <source>
        <dbReference type="Proteomes" id="UP000789396"/>
    </source>
</evidence>
<dbReference type="Proteomes" id="UP000789396">
    <property type="component" value="Unassembled WGS sequence"/>
</dbReference>
<dbReference type="OrthoDB" id="2428760at2759"/>
<gene>
    <name evidence="1" type="ORF">RFULGI_LOCUS7802</name>
</gene>
<reference evidence="1" key="1">
    <citation type="submission" date="2021-06" db="EMBL/GenBank/DDBJ databases">
        <authorList>
            <person name="Kallberg Y."/>
            <person name="Tangrot J."/>
            <person name="Rosling A."/>
        </authorList>
    </citation>
    <scope>NUCLEOTIDE SEQUENCE</scope>
    <source>
        <strain evidence="1">IN212</strain>
    </source>
</reference>
<organism evidence="1 2">
    <name type="scientific">Racocetra fulgida</name>
    <dbReference type="NCBI Taxonomy" id="60492"/>
    <lineage>
        <taxon>Eukaryota</taxon>
        <taxon>Fungi</taxon>
        <taxon>Fungi incertae sedis</taxon>
        <taxon>Mucoromycota</taxon>
        <taxon>Glomeromycotina</taxon>
        <taxon>Glomeromycetes</taxon>
        <taxon>Diversisporales</taxon>
        <taxon>Gigasporaceae</taxon>
        <taxon>Racocetra</taxon>
    </lineage>
</organism>
<keyword evidence="2" id="KW-1185">Reference proteome</keyword>
<comment type="caution">
    <text evidence="1">The sequence shown here is derived from an EMBL/GenBank/DDBJ whole genome shotgun (WGS) entry which is preliminary data.</text>
</comment>
<dbReference type="EMBL" id="CAJVPZ010011767">
    <property type="protein sequence ID" value="CAG8633370.1"/>
    <property type="molecule type" value="Genomic_DNA"/>
</dbReference>
<dbReference type="AlphaFoldDB" id="A0A9N9DEI4"/>
<evidence type="ECO:0000313" key="1">
    <source>
        <dbReference type="EMBL" id="CAG8633370.1"/>
    </source>
</evidence>
<accession>A0A9N9DEI4</accession>
<proteinExistence type="predicted"/>